<feature type="compositionally biased region" description="Acidic residues" evidence="2">
    <location>
        <begin position="233"/>
        <end position="243"/>
    </location>
</feature>
<dbReference type="OrthoDB" id="27543at2759"/>
<evidence type="ECO:0000313" key="5">
    <source>
        <dbReference type="Proteomes" id="UP000023152"/>
    </source>
</evidence>
<dbReference type="AlphaFoldDB" id="X6MZL8"/>
<gene>
    <name evidence="4" type="ORF">RFI_18755</name>
</gene>
<protein>
    <submittedName>
        <fullName evidence="4">Uncharacterized protein</fullName>
    </submittedName>
</protein>
<comment type="similarity">
    <text evidence="1">Belongs to the BCP1 family.</text>
</comment>
<dbReference type="EMBL" id="ASPP01014810">
    <property type="protein sequence ID" value="ETO18510.1"/>
    <property type="molecule type" value="Genomic_DNA"/>
</dbReference>
<feature type="transmembrane region" description="Helical" evidence="3">
    <location>
        <begin position="44"/>
        <end position="70"/>
    </location>
</feature>
<evidence type="ECO:0000313" key="4">
    <source>
        <dbReference type="EMBL" id="ETO18510.1"/>
    </source>
</evidence>
<keyword evidence="3" id="KW-0812">Transmembrane</keyword>
<evidence type="ECO:0000256" key="1">
    <source>
        <dbReference type="ARBA" id="ARBA00006781"/>
    </source>
</evidence>
<dbReference type="GO" id="GO:0005634">
    <property type="term" value="C:nucleus"/>
    <property type="evidence" value="ECO:0007669"/>
    <property type="project" value="TreeGrafter"/>
</dbReference>
<dbReference type="Pfam" id="PF13862">
    <property type="entry name" value="BCCIP"/>
    <property type="match status" value="1"/>
</dbReference>
<feature type="transmembrane region" description="Helical" evidence="3">
    <location>
        <begin position="82"/>
        <end position="102"/>
    </location>
</feature>
<dbReference type="PANTHER" id="PTHR13261:SF0">
    <property type="entry name" value="BRCA2 AND CDKN1A-INTERACTING PROTEIN"/>
    <property type="match status" value="1"/>
</dbReference>
<dbReference type="Proteomes" id="UP000023152">
    <property type="component" value="Unassembled WGS sequence"/>
</dbReference>
<name>X6MZL8_RETFI</name>
<dbReference type="InterPro" id="IPR025602">
    <property type="entry name" value="BCP1_family"/>
</dbReference>
<keyword evidence="5" id="KW-1185">Reference proteome</keyword>
<proteinExistence type="inferred from homology"/>
<organism evidence="4 5">
    <name type="scientific">Reticulomyxa filosa</name>
    <dbReference type="NCBI Taxonomy" id="46433"/>
    <lineage>
        <taxon>Eukaryota</taxon>
        <taxon>Sar</taxon>
        <taxon>Rhizaria</taxon>
        <taxon>Retaria</taxon>
        <taxon>Foraminifera</taxon>
        <taxon>Monothalamids</taxon>
        <taxon>Reticulomyxidae</taxon>
        <taxon>Reticulomyxa</taxon>
    </lineage>
</organism>
<accession>X6MZL8</accession>
<evidence type="ECO:0000256" key="3">
    <source>
        <dbReference type="SAM" id="Phobius"/>
    </source>
</evidence>
<feature type="transmembrane region" description="Helical" evidence="3">
    <location>
        <begin position="335"/>
        <end position="358"/>
    </location>
</feature>
<feature type="region of interest" description="Disordered" evidence="2">
    <location>
        <begin position="224"/>
        <end position="245"/>
    </location>
</feature>
<keyword evidence="3" id="KW-0472">Membrane</keyword>
<feature type="non-terminal residue" evidence="4">
    <location>
        <position position="1"/>
    </location>
</feature>
<keyword evidence="3" id="KW-1133">Transmembrane helix</keyword>
<evidence type="ECO:0000256" key="2">
    <source>
        <dbReference type="SAM" id="MobiDB-lite"/>
    </source>
</evidence>
<comment type="caution">
    <text evidence="4">The sequence shown here is derived from an EMBL/GenBank/DDBJ whole genome shotgun (WGS) entry which is preliminary data.</text>
</comment>
<reference evidence="4 5" key="1">
    <citation type="journal article" date="2013" name="Curr. Biol.">
        <title>The Genome of the Foraminiferan Reticulomyxa filosa.</title>
        <authorList>
            <person name="Glockner G."/>
            <person name="Hulsmann N."/>
            <person name="Schleicher M."/>
            <person name="Noegel A.A."/>
            <person name="Eichinger L."/>
            <person name="Gallinger C."/>
            <person name="Pawlowski J."/>
            <person name="Sierra R."/>
            <person name="Euteneuer U."/>
            <person name="Pillet L."/>
            <person name="Moustafa A."/>
            <person name="Platzer M."/>
            <person name="Groth M."/>
            <person name="Szafranski K."/>
            <person name="Schliwa M."/>
        </authorList>
    </citation>
    <scope>NUCLEOTIDE SEQUENCE [LARGE SCALE GENOMIC DNA]</scope>
</reference>
<dbReference type="PANTHER" id="PTHR13261">
    <property type="entry name" value="BRCA2 AND CDKN1A INTERACTING PROTEIN"/>
    <property type="match status" value="1"/>
</dbReference>
<sequence length="366" mass="43815">FYTQIRDILAATDFDQKKLKVSLLTETITKQEEVGGVLVNDEAVFGFITVLSLTKHLFRFFFFFFGLIFAKKNKKKKKQSLLYMYIRIHICIYAICLFFFFFSEHLSLAHICRFLLDRCKDDEKKSKLRNYIDLNAKGKSKSLNQNSTSPKNVGMLFHERPINVPVEMIYHIYESLYLDIEYVLSDEYALITPEEKQFFKFDYLLHIVRYRWIPKQDLLPKKDNKNKAHGFLDDDENEEEEQKDELNLNATSQETLPDQFANTLLPEITSERKKETLVYEHFEDELFVKHAVFSYPTERNDKVWNSLLTSARNNLDLSQHNNVFFFKKKKMIIQYLFFFFFFLDYLFLLLEFAIIVLFKHHLQLQN</sequence>